<sequence>MSVKVEKDVEIDWRQIFYRCKHCGAVNNAHELNSNNHQCYYCGYGDFAPASLRYDRLTPVEIAEFVEELVDSDWWTEEIYAKLSDEIQERLKRMGRLSPWIPRTYTLACTLASNEILRCTFEQYLYGELDLRVMQKEAEEKAEAIADKE</sequence>
<evidence type="ECO:0000313" key="1">
    <source>
        <dbReference type="EMBL" id="QJH93087.1"/>
    </source>
</evidence>
<organism evidence="1">
    <name type="scientific">viral metagenome</name>
    <dbReference type="NCBI Taxonomy" id="1070528"/>
    <lineage>
        <taxon>unclassified sequences</taxon>
        <taxon>metagenomes</taxon>
        <taxon>organismal metagenomes</taxon>
    </lineage>
</organism>
<dbReference type="EMBL" id="MT143945">
    <property type="protein sequence ID" value="QJH93087.1"/>
    <property type="molecule type" value="Genomic_DNA"/>
</dbReference>
<dbReference type="AlphaFoldDB" id="A0A6M3X6H3"/>
<name>A0A6M3X6H3_9ZZZZ</name>
<proteinExistence type="predicted"/>
<accession>A0A6M3X6H3</accession>
<protein>
    <submittedName>
        <fullName evidence="1">Uncharacterized protein</fullName>
    </submittedName>
</protein>
<reference evidence="1" key="1">
    <citation type="submission" date="2020-03" db="EMBL/GenBank/DDBJ databases">
        <title>The deep terrestrial virosphere.</title>
        <authorList>
            <person name="Holmfeldt K."/>
            <person name="Nilsson E."/>
            <person name="Simone D."/>
            <person name="Lopez-Fernandez M."/>
            <person name="Wu X."/>
            <person name="de Brujin I."/>
            <person name="Lundin D."/>
            <person name="Andersson A."/>
            <person name="Bertilsson S."/>
            <person name="Dopson M."/>
        </authorList>
    </citation>
    <scope>NUCLEOTIDE SEQUENCE</scope>
    <source>
        <strain evidence="1">MM171B02693</strain>
    </source>
</reference>
<gene>
    <name evidence="1" type="ORF">MM171B02693_0004</name>
</gene>